<name>A0A1Y5SVM2_9RHOB</name>
<dbReference type="EMBL" id="FWFW01000007">
    <property type="protein sequence ID" value="SLN49394.1"/>
    <property type="molecule type" value="Genomic_DNA"/>
</dbReference>
<evidence type="ECO:0000313" key="3">
    <source>
        <dbReference type="Proteomes" id="UP000193307"/>
    </source>
</evidence>
<dbReference type="AlphaFoldDB" id="A0A1Y5SVM2"/>
<dbReference type="InterPro" id="IPR018968">
    <property type="entry name" value="Phasin"/>
</dbReference>
<reference evidence="2 3" key="1">
    <citation type="submission" date="2017-03" db="EMBL/GenBank/DDBJ databases">
        <authorList>
            <person name="Afonso C.L."/>
            <person name="Miller P.J."/>
            <person name="Scott M.A."/>
            <person name="Spackman E."/>
            <person name="Goraichik I."/>
            <person name="Dimitrov K.M."/>
            <person name="Suarez D.L."/>
            <person name="Swayne D.E."/>
        </authorList>
    </citation>
    <scope>NUCLEOTIDE SEQUENCE [LARGE SCALE GENOMIC DNA]</scope>
    <source>
        <strain evidence="2 3">CECT 7971</strain>
    </source>
</reference>
<keyword evidence="3" id="KW-1185">Reference proteome</keyword>
<dbReference type="STRING" id="658057.SAMN04488032_10797"/>
<protein>
    <submittedName>
        <fullName evidence="2">Phasin protein</fullName>
    </submittedName>
</protein>
<organism evidence="2 3">
    <name type="scientific">Pacificibacter marinus</name>
    <dbReference type="NCBI Taxonomy" id="658057"/>
    <lineage>
        <taxon>Bacteria</taxon>
        <taxon>Pseudomonadati</taxon>
        <taxon>Pseudomonadota</taxon>
        <taxon>Alphaproteobacteria</taxon>
        <taxon>Rhodobacterales</taxon>
        <taxon>Roseobacteraceae</taxon>
        <taxon>Pacificibacter</taxon>
    </lineage>
</organism>
<dbReference type="OrthoDB" id="7865588at2"/>
<feature type="domain" description="Phasin" evidence="1">
    <location>
        <begin position="19"/>
        <end position="101"/>
    </location>
</feature>
<sequence length="110" mass="12309">MTKNDKAKDAMAPMANLIDAMQESSTKMLSGFGPEWFGTMNSVGTEMLAFMSERVKQDIQTQQDLLQAKGIAEIQKLQADFFKKAMEDYSAEMTKLMEIGKSHEKHATPV</sequence>
<dbReference type="RefSeq" id="WP_085849550.1">
    <property type="nucleotide sequence ID" value="NZ_FNZV01000007.1"/>
</dbReference>
<evidence type="ECO:0000259" key="1">
    <source>
        <dbReference type="Pfam" id="PF09361"/>
    </source>
</evidence>
<dbReference type="Pfam" id="PF09361">
    <property type="entry name" value="Phasin_2"/>
    <property type="match status" value="1"/>
</dbReference>
<accession>A0A1Y5SVM2</accession>
<dbReference type="Proteomes" id="UP000193307">
    <property type="component" value="Unassembled WGS sequence"/>
</dbReference>
<evidence type="ECO:0000313" key="2">
    <source>
        <dbReference type="EMBL" id="SLN49394.1"/>
    </source>
</evidence>
<proteinExistence type="predicted"/>
<gene>
    <name evidence="2" type="ORF">PAM7971_02418</name>
</gene>